<dbReference type="PANTHER" id="PTHR33164:SF58">
    <property type="entry name" value="DNA-BINDING TRANSCRIPTIONAL REPRESSOR SCOC"/>
    <property type="match status" value="1"/>
</dbReference>
<dbReference type="RefSeq" id="WP_114495354.1">
    <property type="nucleotide sequence ID" value="NZ_QPJW01000001.1"/>
</dbReference>
<feature type="domain" description="HTH marR-type" evidence="2">
    <location>
        <begin position="1"/>
        <end position="139"/>
    </location>
</feature>
<dbReference type="InterPro" id="IPR036388">
    <property type="entry name" value="WH-like_DNA-bd_sf"/>
</dbReference>
<accession>A0A369BPD3</accession>
<dbReference type="Gene3D" id="1.10.10.10">
    <property type="entry name" value="Winged helix-like DNA-binding domain superfamily/Winged helix DNA-binding domain"/>
    <property type="match status" value="1"/>
</dbReference>
<dbReference type="EMBL" id="QPJW01000001">
    <property type="protein sequence ID" value="RCX23480.1"/>
    <property type="molecule type" value="Genomic_DNA"/>
</dbReference>
<dbReference type="InterPro" id="IPR000835">
    <property type="entry name" value="HTH_MarR-typ"/>
</dbReference>
<evidence type="ECO:0000313" key="4">
    <source>
        <dbReference type="Proteomes" id="UP000253090"/>
    </source>
</evidence>
<keyword evidence="1 3" id="KW-0238">DNA-binding</keyword>
<evidence type="ECO:0000256" key="1">
    <source>
        <dbReference type="ARBA" id="ARBA00023125"/>
    </source>
</evidence>
<sequence length="152" mass="17503">MDRTDKEEFIFGSILLLSNKLQIMGDRILPDLTLKQWFLLLVISKMDADEKSVNTISSFIGSTRQNVKKMLIHLESKGFILIHKSQKDSRALNVELTKKSYQYFIDNANNAAQRVNSLFSDFSDKEIDTVKDFLEKFHGCVETYNGEDISNE</sequence>
<dbReference type="InterPro" id="IPR039422">
    <property type="entry name" value="MarR/SlyA-like"/>
</dbReference>
<dbReference type="OrthoDB" id="1644269at2"/>
<organism evidence="3 4">
    <name type="scientific">Fontibacillus phaseoli</name>
    <dbReference type="NCBI Taxonomy" id="1416533"/>
    <lineage>
        <taxon>Bacteria</taxon>
        <taxon>Bacillati</taxon>
        <taxon>Bacillota</taxon>
        <taxon>Bacilli</taxon>
        <taxon>Bacillales</taxon>
        <taxon>Paenibacillaceae</taxon>
        <taxon>Fontibacillus</taxon>
    </lineage>
</organism>
<dbReference type="SUPFAM" id="SSF46785">
    <property type="entry name" value="Winged helix' DNA-binding domain"/>
    <property type="match status" value="1"/>
</dbReference>
<keyword evidence="4" id="KW-1185">Reference proteome</keyword>
<proteinExistence type="predicted"/>
<name>A0A369BPD3_9BACL</name>
<dbReference type="AlphaFoldDB" id="A0A369BPD3"/>
<dbReference type="GO" id="GO:0003677">
    <property type="term" value="F:DNA binding"/>
    <property type="evidence" value="ECO:0007669"/>
    <property type="project" value="UniProtKB-KW"/>
</dbReference>
<protein>
    <submittedName>
        <fullName evidence="3">DNA-binding MarR family transcriptional regulator</fullName>
    </submittedName>
</protein>
<dbReference type="Proteomes" id="UP000253090">
    <property type="component" value="Unassembled WGS sequence"/>
</dbReference>
<dbReference type="PANTHER" id="PTHR33164">
    <property type="entry name" value="TRANSCRIPTIONAL REGULATOR, MARR FAMILY"/>
    <property type="match status" value="1"/>
</dbReference>
<dbReference type="PROSITE" id="PS50995">
    <property type="entry name" value="HTH_MARR_2"/>
    <property type="match status" value="1"/>
</dbReference>
<dbReference type="SMART" id="SM00347">
    <property type="entry name" value="HTH_MARR"/>
    <property type="match status" value="1"/>
</dbReference>
<evidence type="ECO:0000313" key="3">
    <source>
        <dbReference type="EMBL" id="RCX23480.1"/>
    </source>
</evidence>
<evidence type="ECO:0000259" key="2">
    <source>
        <dbReference type="PROSITE" id="PS50995"/>
    </source>
</evidence>
<comment type="caution">
    <text evidence="3">The sequence shown here is derived from an EMBL/GenBank/DDBJ whole genome shotgun (WGS) entry which is preliminary data.</text>
</comment>
<gene>
    <name evidence="3" type="ORF">DFP94_1011079</name>
</gene>
<dbReference type="GO" id="GO:0003700">
    <property type="term" value="F:DNA-binding transcription factor activity"/>
    <property type="evidence" value="ECO:0007669"/>
    <property type="project" value="InterPro"/>
</dbReference>
<reference evidence="3 4" key="1">
    <citation type="submission" date="2018-07" db="EMBL/GenBank/DDBJ databases">
        <title>Genomic Encyclopedia of Type Strains, Phase III (KMG-III): the genomes of soil and plant-associated and newly described type strains.</title>
        <authorList>
            <person name="Whitman W."/>
        </authorList>
    </citation>
    <scope>NUCLEOTIDE SEQUENCE [LARGE SCALE GENOMIC DNA]</scope>
    <source>
        <strain evidence="3 4">CECT 8333</strain>
    </source>
</reference>
<dbReference type="InterPro" id="IPR036390">
    <property type="entry name" value="WH_DNA-bd_sf"/>
</dbReference>
<dbReference type="GO" id="GO:0006950">
    <property type="term" value="P:response to stress"/>
    <property type="evidence" value="ECO:0007669"/>
    <property type="project" value="TreeGrafter"/>
</dbReference>